<dbReference type="GO" id="GO:0016020">
    <property type="term" value="C:membrane"/>
    <property type="evidence" value="ECO:0007669"/>
    <property type="project" value="UniProtKB-SubCell"/>
</dbReference>
<evidence type="ECO:0000256" key="3">
    <source>
        <dbReference type="ARBA" id="ARBA00022989"/>
    </source>
</evidence>
<evidence type="ECO:0000256" key="1">
    <source>
        <dbReference type="ARBA" id="ARBA00004370"/>
    </source>
</evidence>
<feature type="transmembrane region" description="Helical" evidence="5">
    <location>
        <begin position="60"/>
        <end position="78"/>
    </location>
</feature>
<evidence type="ECO:0000256" key="4">
    <source>
        <dbReference type="ARBA" id="ARBA00023136"/>
    </source>
</evidence>
<dbReference type="PANTHER" id="PTHR35371:SF1">
    <property type="entry name" value="BLR7753 PROTEIN"/>
    <property type="match status" value="1"/>
</dbReference>
<feature type="transmembrane region" description="Helical" evidence="5">
    <location>
        <begin position="112"/>
        <end position="130"/>
    </location>
</feature>
<gene>
    <name evidence="6" type="ORF">AVDCRST_MAG12-1298</name>
</gene>
<proteinExistence type="predicted"/>
<comment type="subcellular location">
    <subcellularLocation>
        <location evidence="1">Membrane</location>
    </subcellularLocation>
</comment>
<dbReference type="InterPro" id="IPR001129">
    <property type="entry name" value="Membr-assoc_MAPEG"/>
</dbReference>
<dbReference type="EMBL" id="CADCVK010000203">
    <property type="protein sequence ID" value="CAA9477685.1"/>
    <property type="molecule type" value="Genomic_DNA"/>
</dbReference>
<accession>A0A6J4RNB7</accession>
<protein>
    <submittedName>
        <fullName evidence="6">Inner membrane protein</fullName>
    </submittedName>
</protein>
<dbReference type="AlphaFoldDB" id="A0A6J4RNB7"/>
<keyword evidence="3 5" id="KW-1133">Transmembrane helix</keyword>
<dbReference type="PANTHER" id="PTHR35371">
    <property type="entry name" value="INNER MEMBRANE PROTEIN"/>
    <property type="match status" value="1"/>
</dbReference>
<dbReference type="Pfam" id="PF01124">
    <property type="entry name" value="MAPEG"/>
    <property type="match status" value="1"/>
</dbReference>
<evidence type="ECO:0000256" key="2">
    <source>
        <dbReference type="ARBA" id="ARBA00022692"/>
    </source>
</evidence>
<dbReference type="Gene3D" id="1.20.120.550">
    <property type="entry name" value="Membrane associated eicosanoid/glutathione metabolism-like domain"/>
    <property type="match status" value="1"/>
</dbReference>
<keyword evidence="2 5" id="KW-0812">Transmembrane</keyword>
<sequence length="131" mass="14179">MTVELRMLTLSAVLGIVQIVAASHAASLQRGYRWTASARDAKAEPLRGVAGRLDRALRNFLETFALFAAVVLVAHATGTHNALTEWGARLYFWGRLAYVPLYAAGVPLIRSLVWNVPTIGILLVVVALLIG</sequence>
<organism evidence="6">
    <name type="scientific">uncultured Rubrobacteraceae bacterium</name>
    <dbReference type="NCBI Taxonomy" id="349277"/>
    <lineage>
        <taxon>Bacteria</taxon>
        <taxon>Bacillati</taxon>
        <taxon>Actinomycetota</taxon>
        <taxon>Rubrobacteria</taxon>
        <taxon>Rubrobacterales</taxon>
        <taxon>Rubrobacteraceae</taxon>
        <taxon>environmental samples</taxon>
    </lineage>
</organism>
<keyword evidence="4 5" id="KW-0472">Membrane</keyword>
<dbReference type="SUPFAM" id="SSF161084">
    <property type="entry name" value="MAPEG domain-like"/>
    <property type="match status" value="1"/>
</dbReference>
<evidence type="ECO:0000256" key="5">
    <source>
        <dbReference type="SAM" id="Phobius"/>
    </source>
</evidence>
<name>A0A6J4RNB7_9ACTN</name>
<evidence type="ECO:0000313" key="6">
    <source>
        <dbReference type="EMBL" id="CAA9477685.1"/>
    </source>
</evidence>
<reference evidence="6" key="1">
    <citation type="submission" date="2020-02" db="EMBL/GenBank/DDBJ databases">
        <authorList>
            <person name="Meier V. D."/>
        </authorList>
    </citation>
    <scope>NUCLEOTIDE SEQUENCE</scope>
    <source>
        <strain evidence="6">AVDCRST_MAG12</strain>
    </source>
</reference>
<dbReference type="InterPro" id="IPR023352">
    <property type="entry name" value="MAPEG-like_dom_sf"/>
</dbReference>